<dbReference type="Gene3D" id="2.60.40.1120">
    <property type="entry name" value="Carboxypeptidase-like, regulatory domain"/>
    <property type="match status" value="1"/>
</dbReference>
<dbReference type="NCBIfam" id="TIGR04057">
    <property type="entry name" value="SusC_RagA_signa"/>
    <property type="match status" value="1"/>
</dbReference>
<dbReference type="InterPro" id="IPR008969">
    <property type="entry name" value="CarboxyPept-like_regulatory"/>
</dbReference>
<dbReference type="SUPFAM" id="SSF56935">
    <property type="entry name" value="Porins"/>
    <property type="match status" value="1"/>
</dbReference>
<keyword evidence="7" id="KW-1185">Reference proteome</keyword>
<dbReference type="PROSITE" id="PS52016">
    <property type="entry name" value="TONB_DEPENDENT_REC_3"/>
    <property type="match status" value="1"/>
</dbReference>
<evidence type="ECO:0000256" key="4">
    <source>
        <dbReference type="PROSITE-ProRule" id="PRU01360"/>
    </source>
</evidence>
<dbReference type="EMBL" id="FOLL01000008">
    <property type="protein sequence ID" value="SFC32349.1"/>
    <property type="molecule type" value="Genomic_DNA"/>
</dbReference>
<name>A0A1I1I7E5_9SPHI</name>
<evidence type="ECO:0000259" key="5">
    <source>
        <dbReference type="SMART" id="SM00965"/>
    </source>
</evidence>
<dbReference type="InterPro" id="IPR037066">
    <property type="entry name" value="Plug_dom_sf"/>
</dbReference>
<gene>
    <name evidence="6" type="ORF">SAMN05421747_108128</name>
</gene>
<evidence type="ECO:0000313" key="6">
    <source>
        <dbReference type="EMBL" id="SFC32349.1"/>
    </source>
</evidence>
<dbReference type="Proteomes" id="UP000199577">
    <property type="component" value="Unassembled WGS sequence"/>
</dbReference>
<keyword evidence="4" id="KW-1134">Transmembrane beta strand</keyword>
<organism evidence="6 7">
    <name type="scientific">Parapedobacter composti</name>
    <dbReference type="NCBI Taxonomy" id="623281"/>
    <lineage>
        <taxon>Bacteria</taxon>
        <taxon>Pseudomonadati</taxon>
        <taxon>Bacteroidota</taxon>
        <taxon>Sphingobacteriia</taxon>
        <taxon>Sphingobacteriales</taxon>
        <taxon>Sphingobacteriaceae</taxon>
        <taxon>Parapedobacter</taxon>
    </lineage>
</organism>
<evidence type="ECO:0000256" key="3">
    <source>
        <dbReference type="ARBA" id="ARBA00023237"/>
    </source>
</evidence>
<keyword evidence="4" id="KW-0812">Transmembrane</keyword>
<dbReference type="Pfam" id="PF13715">
    <property type="entry name" value="CarbopepD_reg_2"/>
    <property type="match status" value="1"/>
</dbReference>
<dbReference type="InterPro" id="IPR011662">
    <property type="entry name" value="Secretin/TonB_short_N"/>
</dbReference>
<dbReference type="InterPro" id="IPR039426">
    <property type="entry name" value="TonB-dep_rcpt-like"/>
</dbReference>
<dbReference type="Gene3D" id="2.170.130.10">
    <property type="entry name" value="TonB-dependent receptor, plug domain"/>
    <property type="match status" value="1"/>
</dbReference>
<keyword evidence="1 4" id="KW-0813">Transport</keyword>
<keyword evidence="2 4" id="KW-0472">Membrane</keyword>
<dbReference type="STRING" id="623281.SAMN05421747_108128"/>
<accession>A0A1I1I7E5</accession>
<keyword evidence="3 4" id="KW-0998">Cell outer membrane</keyword>
<dbReference type="SMART" id="SM00965">
    <property type="entry name" value="STN"/>
    <property type="match status" value="1"/>
</dbReference>
<sequence>MKKTYRGEVIIFFLRQVPHQRIFFMRICILFFLVAFCMLQLLATPTVRAQQLKDTKVSISIANAPLSEAIGKLAQQSGLAFTYNEQQLSNHHVSVSAESESAESVLQRLLSGLPFTYTERAGKVAIYPSRPHYGKSATGTQEELEVRGAIKDTLGSPLQGVSVSMAGKPTVSTSSDENGMYILRIPAASATLTFTMVGYRQQTMEVGESGVYDIVMREELSDLDEVVVVAYGTQKKTELVGAVTTISPGELKVPSSNLTTALAGRLAGIIAYQRSGEPGMDNADFFIRGVTTFGYKVDPLILIDGVEFTATDLARLQPDDIASFSIMKDASATALYGARGANGVILVTTKEGKEGRAKVGFRLENSLSAPTRNVELADPVTYMQLHNEATRTRDPNARELYDQRKIDNTMAGTNPYLYPATDWRGALFKDYAMNQRANLNVSGGGKVARYYFAGTFNRDNGILQVDPQNNFNNNIDLKTYLLRSNVNVNVTKTTEMGVRMYGTFDEYTGPIDGGTQMYRNVMRSNPVLFPPYFPKTEQYEHVHHILFGGTEQGNYINPYADMVKGYRDYSRSVMMAQFELKQDLSFFTEGLSLRALGNTNRTSYFSVSRQYRPFFYQPRFFDQATGRLDLQLLNERQGAEYLDYSEGEKTISSVFYMESALNYNRIFNDKHNVGGMVVYIMRQRLNGNAGDLQQSLPFRNLGLSGRFTYAYDSRYFGEFNFGYNGSERFYRNHRFGFFPSGGVAWHISNEKFWEPLLPIVSLLKIRATYGLVGNDEIGGPQDRFFYLSNVNMDNSGRGATFGIDNGYSNSGVSISRYDNRDITWETAEKTNIGLELKLLDKIGIQADFFSEYRRNILMTRASIPAVMGLSADVRANVGEASGKGFDMSVDYQQNFGQHLWVTARGNFTYATSAYRVYEEPEYADEWWKSRIGYPLSQRWGYIAERLFVDDDEVANSPVQDFGAPVRGGDIKFRDINNDGQITALDQVPMGNPTTPEIVYGFGFSAGFKNIDLSCFFQGLAQESFWIDPLATAPFIRYVYSGESTRFQDVNLENQLLKAYADNHWSEANNNVMALWPRLNTVADPNNSQPSTWFMRDGSFLRLKTLEFGYTFQRDRVQRLGMESFRLYFSGTNLLTWSRFKLWDVEMAGNGLNYPVQRVLNIGLQVSL</sequence>
<dbReference type="GO" id="GO:0009279">
    <property type="term" value="C:cell outer membrane"/>
    <property type="evidence" value="ECO:0007669"/>
    <property type="project" value="UniProtKB-SubCell"/>
</dbReference>
<comment type="similarity">
    <text evidence="4">Belongs to the TonB-dependent receptor family.</text>
</comment>
<evidence type="ECO:0000256" key="1">
    <source>
        <dbReference type="ARBA" id="ARBA00022448"/>
    </source>
</evidence>
<dbReference type="FunFam" id="2.170.130.10:FF:000003">
    <property type="entry name" value="SusC/RagA family TonB-linked outer membrane protein"/>
    <property type="match status" value="1"/>
</dbReference>
<feature type="domain" description="Secretin/TonB short N-terminal" evidence="5">
    <location>
        <begin position="79"/>
        <end position="129"/>
    </location>
</feature>
<evidence type="ECO:0000256" key="2">
    <source>
        <dbReference type="ARBA" id="ARBA00023136"/>
    </source>
</evidence>
<dbReference type="SUPFAM" id="SSF49464">
    <property type="entry name" value="Carboxypeptidase regulatory domain-like"/>
    <property type="match status" value="1"/>
</dbReference>
<dbReference type="InterPro" id="IPR012910">
    <property type="entry name" value="Plug_dom"/>
</dbReference>
<evidence type="ECO:0000313" key="7">
    <source>
        <dbReference type="Proteomes" id="UP000199577"/>
    </source>
</evidence>
<dbReference type="AlphaFoldDB" id="A0A1I1I7E5"/>
<comment type="subcellular location">
    <subcellularLocation>
        <location evidence="4">Cell outer membrane</location>
        <topology evidence="4">Multi-pass membrane protein</topology>
    </subcellularLocation>
</comment>
<protein>
    <submittedName>
        <fullName evidence="6">TonB-linked outer membrane protein, SusC/RagA family</fullName>
    </submittedName>
</protein>
<reference evidence="6 7" key="1">
    <citation type="submission" date="2016-10" db="EMBL/GenBank/DDBJ databases">
        <authorList>
            <person name="de Groot N.N."/>
        </authorList>
    </citation>
    <scope>NUCLEOTIDE SEQUENCE [LARGE SCALE GENOMIC DNA]</scope>
    <source>
        <strain evidence="6 7">DSM 22900</strain>
    </source>
</reference>
<dbReference type="Pfam" id="PF07715">
    <property type="entry name" value="Plug"/>
    <property type="match status" value="1"/>
</dbReference>
<dbReference type="InterPro" id="IPR023997">
    <property type="entry name" value="TonB-dep_OMP_SusC/RagA_CS"/>
</dbReference>
<dbReference type="InterPro" id="IPR023996">
    <property type="entry name" value="TonB-dep_OMP_SusC/RagA"/>
</dbReference>
<proteinExistence type="inferred from homology"/>
<dbReference type="Gene3D" id="3.55.50.30">
    <property type="match status" value="1"/>
</dbReference>
<dbReference type="NCBIfam" id="TIGR04056">
    <property type="entry name" value="OMP_RagA_SusC"/>
    <property type="match status" value="1"/>
</dbReference>